<keyword evidence="2" id="KW-1185">Reference proteome</keyword>
<evidence type="ECO:0000313" key="2">
    <source>
        <dbReference type="Proteomes" id="UP001057402"/>
    </source>
</evidence>
<sequence>MSLRKTHVSDLGSASHLCQASDGDACGSSAVLVSCALQWVAAHPLVLCIDGWKLPMAGCEERRLGFRIVYTETLVPGATLVASSLATSAATCWHISGVVPVSNATSA</sequence>
<gene>
    <name evidence="1" type="ORF">MLD38_036192</name>
</gene>
<proteinExistence type="predicted"/>
<evidence type="ECO:0000313" key="1">
    <source>
        <dbReference type="EMBL" id="KAI4311287.1"/>
    </source>
</evidence>
<dbReference type="EMBL" id="CM042890">
    <property type="protein sequence ID" value="KAI4311287.1"/>
    <property type="molecule type" value="Genomic_DNA"/>
</dbReference>
<reference evidence="2" key="1">
    <citation type="journal article" date="2023" name="Front. Plant Sci.">
        <title>Chromosomal-level genome assembly of Melastoma candidum provides insights into trichome evolution.</title>
        <authorList>
            <person name="Zhong Y."/>
            <person name="Wu W."/>
            <person name="Sun C."/>
            <person name="Zou P."/>
            <person name="Liu Y."/>
            <person name="Dai S."/>
            <person name="Zhou R."/>
        </authorList>
    </citation>
    <scope>NUCLEOTIDE SEQUENCE [LARGE SCALE GENOMIC DNA]</scope>
</reference>
<accession>A0ACB9LJD3</accession>
<organism evidence="1 2">
    <name type="scientific">Melastoma candidum</name>
    <dbReference type="NCBI Taxonomy" id="119954"/>
    <lineage>
        <taxon>Eukaryota</taxon>
        <taxon>Viridiplantae</taxon>
        <taxon>Streptophyta</taxon>
        <taxon>Embryophyta</taxon>
        <taxon>Tracheophyta</taxon>
        <taxon>Spermatophyta</taxon>
        <taxon>Magnoliopsida</taxon>
        <taxon>eudicotyledons</taxon>
        <taxon>Gunneridae</taxon>
        <taxon>Pentapetalae</taxon>
        <taxon>rosids</taxon>
        <taxon>malvids</taxon>
        <taxon>Myrtales</taxon>
        <taxon>Melastomataceae</taxon>
        <taxon>Melastomatoideae</taxon>
        <taxon>Melastomateae</taxon>
        <taxon>Melastoma</taxon>
    </lineage>
</organism>
<dbReference type="Proteomes" id="UP001057402">
    <property type="component" value="Chromosome 11"/>
</dbReference>
<protein>
    <submittedName>
        <fullName evidence="1">Uncharacterized protein</fullName>
    </submittedName>
</protein>
<name>A0ACB9LJD3_9MYRT</name>
<comment type="caution">
    <text evidence="1">The sequence shown here is derived from an EMBL/GenBank/DDBJ whole genome shotgun (WGS) entry which is preliminary data.</text>
</comment>